<sequence length="48" mass="5445">MKKQQAYIQSSLLERDKETKKLIAATEQEEKEGRNFGGSFGNSVLKDI</sequence>
<organism evidence="2">
    <name type="scientific">Bacillus sp. BS1807G30</name>
    <dbReference type="NCBI Taxonomy" id="3153756"/>
    <lineage>
        <taxon>Bacteria</taxon>
        <taxon>Bacillati</taxon>
        <taxon>Bacillota</taxon>
        <taxon>Bacilli</taxon>
        <taxon>Bacillales</taxon>
        <taxon>Bacillaceae</taxon>
        <taxon>Bacillus</taxon>
    </lineage>
</organism>
<protein>
    <submittedName>
        <fullName evidence="2">Uncharacterized protein</fullName>
    </submittedName>
</protein>
<dbReference type="AlphaFoldDB" id="A0AAU7FK81"/>
<evidence type="ECO:0000313" key="2">
    <source>
        <dbReference type="EMBL" id="XBM04450.1"/>
    </source>
</evidence>
<evidence type="ECO:0000256" key="1">
    <source>
        <dbReference type="SAM" id="MobiDB-lite"/>
    </source>
</evidence>
<dbReference type="RefSeq" id="WP_155403681.1">
    <property type="nucleotide sequence ID" value="NZ_CP157353.1"/>
</dbReference>
<reference evidence="2" key="1">
    <citation type="submission" date="2024-05" db="EMBL/GenBank/DDBJ databases">
        <authorList>
            <person name="Liu Z."/>
        </authorList>
    </citation>
    <scope>NUCLEOTIDE SEQUENCE</scope>
    <source>
        <strain evidence="2">BS1807G30</strain>
    </source>
</reference>
<feature type="region of interest" description="Disordered" evidence="1">
    <location>
        <begin position="29"/>
        <end position="48"/>
    </location>
</feature>
<accession>A0AAU7FK81</accession>
<dbReference type="EMBL" id="CP157353">
    <property type="protein sequence ID" value="XBM04450.1"/>
    <property type="molecule type" value="Genomic_DNA"/>
</dbReference>
<proteinExistence type="predicted"/>
<gene>
    <name evidence="2" type="ORF">ABG082_01400</name>
</gene>
<name>A0AAU7FK81_9BACI</name>